<accession>A0A1D1UMQ6</accession>
<evidence type="ECO:0000313" key="2">
    <source>
        <dbReference type="Proteomes" id="UP000186922"/>
    </source>
</evidence>
<keyword evidence="2" id="KW-1185">Reference proteome</keyword>
<gene>
    <name evidence="1" type="primary">RvY_01229</name>
    <name evidence="1" type="synonym">RvY_01229.1</name>
    <name evidence="1" type="ORF">RvY_01229-1</name>
</gene>
<evidence type="ECO:0000313" key="1">
    <source>
        <dbReference type="EMBL" id="GAU88547.1"/>
    </source>
</evidence>
<comment type="caution">
    <text evidence="1">The sequence shown here is derived from an EMBL/GenBank/DDBJ whole genome shotgun (WGS) entry which is preliminary data.</text>
</comment>
<protein>
    <submittedName>
        <fullName evidence="1">Uncharacterized protein</fullName>
    </submittedName>
</protein>
<reference evidence="1 2" key="1">
    <citation type="journal article" date="2016" name="Nat. Commun.">
        <title>Extremotolerant tardigrade genome and improved radiotolerance of human cultured cells by tardigrade-unique protein.</title>
        <authorList>
            <person name="Hashimoto T."/>
            <person name="Horikawa D.D."/>
            <person name="Saito Y."/>
            <person name="Kuwahara H."/>
            <person name="Kozuka-Hata H."/>
            <person name="Shin-I T."/>
            <person name="Minakuchi Y."/>
            <person name="Ohishi K."/>
            <person name="Motoyama A."/>
            <person name="Aizu T."/>
            <person name="Enomoto A."/>
            <person name="Kondo K."/>
            <person name="Tanaka S."/>
            <person name="Hara Y."/>
            <person name="Koshikawa S."/>
            <person name="Sagara H."/>
            <person name="Miura T."/>
            <person name="Yokobori S."/>
            <person name="Miyagawa K."/>
            <person name="Suzuki Y."/>
            <person name="Kubo T."/>
            <person name="Oyama M."/>
            <person name="Kohara Y."/>
            <person name="Fujiyama A."/>
            <person name="Arakawa K."/>
            <person name="Katayama T."/>
            <person name="Toyoda A."/>
            <person name="Kunieda T."/>
        </authorList>
    </citation>
    <scope>NUCLEOTIDE SEQUENCE [LARGE SCALE GENOMIC DNA]</scope>
    <source>
        <strain evidence="1 2">YOKOZUNA-1</strain>
    </source>
</reference>
<organism evidence="1 2">
    <name type="scientific">Ramazzottius varieornatus</name>
    <name type="common">Water bear</name>
    <name type="synonym">Tardigrade</name>
    <dbReference type="NCBI Taxonomy" id="947166"/>
    <lineage>
        <taxon>Eukaryota</taxon>
        <taxon>Metazoa</taxon>
        <taxon>Ecdysozoa</taxon>
        <taxon>Tardigrada</taxon>
        <taxon>Eutardigrada</taxon>
        <taxon>Parachela</taxon>
        <taxon>Hypsibioidea</taxon>
        <taxon>Ramazzottiidae</taxon>
        <taxon>Ramazzottius</taxon>
    </lineage>
</organism>
<name>A0A1D1UMQ6_RAMVA</name>
<dbReference type="EMBL" id="BDGG01000001">
    <property type="protein sequence ID" value="GAU88547.1"/>
    <property type="molecule type" value="Genomic_DNA"/>
</dbReference>
<dbReference type="Proteomes" id="UP000186922">
    <property type="component" value="Unassembled WGS sequence"/>
</dbReference>
<proteinExistence type="predicted"/>
<dbReference type="AlphaFoldDB" id="A0A1D1UMQ6"/>
<sequence length="155" mass="18050">MTLAQADCDGSATGAEEQCELRKIEGREPEEDTAFVKKSWWAGDRKEWLSYNQAKDKIFCVACRKYLDLYTRRNPKCHKSTEFRDGFNLEDENKNRRKIYDHTEADRGKSHAAYVNRFWSVAHDGDHTMTMAASRHQKWVESTFIVTVKLSHDGI</sequence>